<dbReference type="SUPFAM" id="SSF75169">
    <property type="entry name" value="DsrEFH-like"/>
    <property type="match status" value="1"/>
</dbReference>
<evidence type="ECO:0000313" key="2">
    <source>
        <dbReference type="EMBL" id="CBL27798.1"/>
    </source>
</evidence>
<evidence type="ECO:0000259" key="1">
    <source>
        <dbReference type="Pfam" id="PF01206"/>
    </source>
</evidence>
<protein>
    <submittedName>
        <fullName evidence="2">Selenium metabolism protein YedF</fullName>
    </submittedName>
</protein>
<proteinExistence type="predicted"/>
<reference evidence="3" key="1">
    <citation type="submission" date="2010-03" db="EMBL/GenBank/DDBJ databases">
        <title>The genome sequence of Synergistetes sp. SGP1.</title>
        <authorList>
            <consortium name="metaHIT consortium -- http://www.metahit.eu/"/>
            <person name="Pajon A."/>
            <person name="Turner K."/>
            <person name="Parkhill J."/>
            <person name="Wade W."/>
            <person name="Vartoukian S."/>
        </authorList>
    </citation>
    <scope>NUCLEOTIDE SEQUENCE [LARGE SCALE GENOMIC DNA]</scope>
    <source>
        <strain evidence="3">SGP1</strain>
    </source>
</reference>
<dbReference type="CDD" id="cd03421">
    <property type="entry name" value="SirA_like_N"/>
    <property type="match status" value="1"/>
</dbReference>
<gene>
    <name evidence="2" type="ORF">SY1_02870</name>
</gene>
<feature type="domain" description="UPF0033" evidence="1">
    <location>
        <begin position="2"/>
        <end position="67"/>
    </location>
</feature>
<dbReference type="InterPro" id="IPR036868">
    <property type="entry name" value="TusA-like_sf"/>
</dbReference>
<dbReference type="NCBIfam" id="TIGR03527">
    <property type="entry name" value="selenium_YedF"/>
    <property type="match status" value="1"/>
</dbReference>
<dbReference type="SUPFAM" id="SSF64307">
    <property type="entry name" value="SirA-like"/>
    <property type="match status" value="1"/>
</dbReference>
<dbReference type="Pfam" id="PF01206">
    <property type="entry name" value="TusA"/>
    <property type="match status" value="1"/>
</dbReference>
<dbReference type="KEGG" id="sbr:SY1_02870"/>
<accession>A0AB94IVL3</accession>
<name>A0AB94IVL3_9BACT</name>
<dbReference type="InterPro" id="IPR027396">
    <property type="entry name" value="DsrEFH-like"/>
</dbReference>
<dbReference type="Pfam" id="PF02635">
    <property type="entry name" value="DsrE"/>
    <property type="match status" value="1"/>
</dbReference>
<dbReference type="Gene3D" id="3.30.110.40">
    <property type="entry name" value="TusA-like domain"/>
    <property type="match status" value="1"/>
</dbReference>
<dbReference type="InterPro" id="IPR001455">
    <property type="entry name" value="TusA-like"/>
</dbReference>
<sequence>MITINAMGKACPEPVIMTKAALEKGATELEVLVDNAVAASNVTRLLEGQGFQVERRENAGEFRLTGRRDGAAAATAPASASCPQSGARLAVLVTGKTLGREDKELGEVLIKGFMGTLSKLGTPPAVLALMNEGVKLALPEASTCDHLKDLEKAGTRVLVCGTCTNHFGITEQVGVGTVSNMFEILEAVTGADRILSV</sequence>
<dbReference type="RefSeq" id="WP_015555945.1">
    <property type="nucleotide sequence ID" value="NC_021038.1"/>
</dbReference>
<keyword evidence="3" id="KW-1185">Reference proteome</keyword>
<dbReference type="InterPro" id="IPR003787">
    <property type="entry name" value="Sulphur_relay_DsrE/F-like"/>
</dbReference>
<dbReference type="Gene3D" id="3.40.1260.10">
    <property type="entry name" value="DsrEFH-like"/>
    <property type="match status" value="1"/>
</dbReference>
<evidence type="ECO:0000313" key="3">
    <source>
        <dbReference type="Proteomes" id="UP000008957"/>
    </source>
</evidence>
<dbReference type="Proteomes" id="UP000008957">
    <property type="component" value="Chromosome"/>
</dbReference>
<dbReference type="EMBL" id="FP929056">
    <property type="protein sequence ID" value="CBL27798.1"/>
    <property type="molecule type" value="Genomic_DNA"/>
</dbReference>
<reference evidence="2 3" key="2">
    <citation type="submission" date="2010-03" db="EMBL/GenBank/DDBJ databases">
        <authorList>
            <person name="Pajon A."/>
        </authorList>
    </citation>
    <scope>NUCLEOTIDE SEQUENCE [LARGE SCALE GENOMIC DNA]</scope>
    <source>
        <strain evidence="2 3">SGP1</strain>
    </source>
</reference>
<dbReference type="InterPro" id="IPR019870">
    <property type="entry name" value="Se_metab_YedF"/>
</dbReference>
<dbReference type="AlphaFoldDB" id="A0AB94IVL3"/>
<organism evidence="2 3">
    <name type="scientific">Fretibacterium fastidiosum</name>
    <dbReference type="NCBI Taxonomy" id="651822"/>
    <lineage>
        <taxon>Bacteria</taxon>
        <taxon>Thermotogati</taxon>
        <taxon>Synergistota</taxon>
        <taxon>Synergistia</taxon>
        <taxon>Synergistales</taxon>
        <taxon>Aminobacteriaceae</taxon>
        <taxon>Fretibacterium</taxon>
    </lineage>
</organism>